<reference evidence="2" key="2">
    <citation type="submission" date="2015-01" db="EMBL/GenBank/DDBJ databases">
        <title>Evolutionary Origins and Diversification of the Mycorrhizal Mutualists.</title>
        <authorList>
            <consortium name="DOE Joint Genome Institute"/>
            <consortium name="Mycorrhizal Genomics Consortium"/>
            <person name="Kohler A."/>
            <person name="Kuo A."/>
            <person name="Nagy L.G."/>
            <person name="Floudas D."/>
            <person name="Copeland A."/>
            <person name="Barry K.W."/>
            <person name="Cichocki N."/>
            <person name="Veneault-Fourrey C."/>
            <person name="LaButti K."/>
            <person name="Lindquist E.A."/>
            <person name="Lipzen A."/>
            <person name="Lundell T."/>
            <person name="Morin E."/>
            <person name="Murat C."/>
            <person name="Riley R."/>
            <person name="Ohm R."/>
            <person name="Sun H."/>
            <person name="Tunlid A."/>
            <person name="Henrissat B."/>
            <person name="Grigoriev I.V."/>
            <person name="Hibbett D.S."/>
            <person name="Martin F."/>
        </authorList>
    </citation>
    <scope>NUCLEOTIDE SEQUENCE [LARGE SCALE GENOMIC DNA]</scope>
    <source>
        <strain evidence="2">MUT 4182</strain>
    </source>
</reference>
<sequence length="66" mass="7682">MVEGEYKNIEIQRVMYVPESNARLLSVSRLAEQGYTVNFTPKACQILNRQNQVIAQGNMRNNLYYI</sequence>
<dbReference type="OrthoDB" id="3340343at2759"/>
<gene>
    <name evidence="1" type="ORF">M407DRAFT_78680</name>
</gene>
<keyword evidence="2" id="KW-1185">Reference proteome</keyword>
<name>A0A0C3Q2Z6_9AGAM</name>
<proteinExistence type="predicted"/>
<feature type="non-terminal residue" evidence="1">
    <location>
        <position position="66"/>
    </location>
</feature>
<protein>
    <submittedName>
        <fullName evidence="1">Uncharacterized protein</fullName>
    </submittedName>
</protein>
<dbReference type="Proteomes" id="UP000054248">
    <property type="component" value="Unassembled WGS sequence"/>
</dbReference>
<evidence type="ECO:0000313" key="1">
    <source>
        <dbReference type="EMBL" id="KIO22980.1"/>
    </source>
</evidence>
<accession>A0A0C3Q2Z6</accession>
<reference evidence="1 2" key="1">
    <citation type="submission" date="2014-04" db="EMBL/GenBank/DDBJ databases">
        <authorList>
            <consortium name="DOE Joint Genome Institute"/>
            <person name="Kuo A."/>
            <person name="Girlanda M."/>
            <person name="Perotto S."/>
            <person name="Kohler A."/>
            <person name="Nagy L.G."/>
            <person name="Floudas D."/>
            <person name="Copeland A."/>
            <person name="Barry K.W."/>
            <person name="Cichocki N."/>
            <person name="Veneault-Fourrey C."/>
            <person name="LaButti K."/>
            <person name="Lindquist E.A."/>
            <person name="Lipzen A."/>
            <person name="Lundell T."/>
            <person name="Morin E."/>
            <person name="Murat C."/>
            <person name="Sun H."/>
            <person name="Tunlid A."/>
            <person name="Henrissat B."/>
            <person name="Grigoriev I.V."/>
            <person name="Hibbett D.S."/>
            <person name="Martin F."/>
            <person name="Nordberg H.P."/>
            <person name="Cantor M.N."/>
            <person name="Hua S.X."/>
        </authorList>
    </citation>
    <scope>NUCLEOTIDE SEQUENCE [LARGE SCALE GENOMIC DNA]</scope>
    <source>
        <strain evidence="1 2">MUT 4182</strain>
    </source>
</reference>
<dbReference type="HOGENOM" id="CLU_2838368_0_0_1"/>
<evidence type="ECO:0000313" key="2">
    <source>
        <dbReference type="Proteomes" id="UP000054248"/>
    </source>
</evidence>
<dbReference type="EMBL" id="KN823096">
    <property type="protein sequence ID" value="KIO22980.1"/>
    <property type="molecule type" value="Genomic_DNA"/>
</dbReference>
<dbReference type="AlphaFoldDB" id="A0A0C3Q2Z6"/>
<organism evidence="1 2">
    <name type="scientific">Tulasnella calospora MUT 4182</name>
    <dbReference type="NCBI Taxonomy" id="1051891"/>
    <lineage>
        <taxon>Eukaryota</taxon>
        <taxon>Fungi</taxon>
        <taxon>Dikarya</taxon>
        <taxon>Basidiomycota</taxon>
        <taxon>Agaricomycotina</taxon>
        <taxon>Agaricomycetes</taxon>
        <taxon>Cantharellales</taxon>
        <taxon>Tulasnellaceae</taxon>
        <taxon>Tulasnella</taxon>
    </lineage>
</organism>